<dbReference type="CDD" id="cd07035">
    <property type="entry name" value="TPP_PYR_POX_like"/>
    <property type="match status" value="1"/>
</dbReference>
<dbReference type="PANTHER" id="PTHR18968">
    <property type="entry name" value="THIAMINE PYROPHOSPHATE ENZYMES"/>
    <property type="match status" value="1"/>
</dbReference>
<dbReference type="SUPFAM" id="SSF52467">
    <property type="entry name" value="DHS-like NAD/FAD-binding domain"/>
    <property type="match status" value="1"/>
</dbReference>
<comment type="similarity">
    <text evidence="1 3">Belongs to the TPP enzyme family.</text>
</comment>
<feature type="region of interest" description="Disordered" evidence="4">
    <location>
        <begin position="510"/>
        <end position="555"/>
    </location>
</feature>
<proteinExistence type="inferred from homology"/>
<dbReference type="InterPro" id="IPR011766">
    <property type="entry name" value="TPP_enzyme_TPP-bd"/>
</dbReference>
<dbReference type="InterPro" id="IPR029035">
    <property type="entry name" value="DHS-like_NAD/FAD-binding_dom"/>
</dbReference>
<gene>
    <name evidence="8" type="ORF">ACFFTR_41805</name>
</gene>
<sequence>MSPGTATVSRRIGEALAATGVDTCFGVVGSGNFHLTNALVAAGATFVAARHEGGAAVMADAYARTSGNLGVLSLHQGPGVTNALTGIAEAAKSRTPMVVLAADTGAAGARSNFRLDQAALAAGIGAAYERAATPASAVEDVLRAVRRARTERRTVLVSLPLDVQNAEAPDSVPRAEAPPPVHLAHPASVDALAELIAAAHRPVFIAGRGARHPGAAAAIEALAEHCGALLATSAVAKGLFNGSPWYLDVAGGFASPAAAERIAGADAVVAWGCALNMWTTRHGRLIAPGAAVAQVDVDPDALHTGLGVLGDAAATATAVLAALSARGPAATAYRAEPLPSVRWRDEPFDDRTGDGRIDPRTLSIALDDLLPAARTVSVDSGNFMGYPSMYLSVPDAAGFCFTQAFQSIGLGLATAIGAAVARPDRLAVAALGDGGFLMGIAELETVVRLGRPMVIVVYDDAAYGAEVHHFGPGGHPLATVTFPDTDLAAIARGYGCAGVVVRTRPTWHRSASGCTAPATARCSSTRRSPPTAAPGGSTRRSAATDNSSQHDLRPLRTMIGSVDHAEGRAATMDRAGRVVGPDRVRAVLPSVADPLT</sequence>
<dbReference type="InterPro" id="IPR029061">
    <property type="entry name" value="THDP-binding"/>
</dbReference>
<feature type="domain" description="Thiamine pyrophosphate enzyme N-terminal TPP-binding" evidence="7">
    <location>
        <begin position="7"/>
        <end position="110"/>
    </location>
</feature>
<dbReference type="InterPro" id="IPR012001">
    <property type="entry name" value="Thiamin_PyroP_enz_TPP-bd_dom"/>
</dbReference>
<comment type="caution">
    <text evidence="8">The sequence shown here is derived from an EMBL/GenBank/DDBJ whole genome shotgun (WGS) entry which is preliminary data.</text>
</comment>
<feature type="domain" description="Thiamine pyrophosphate enzyme central" evidence="5">
    <location>
        <begin position="189"/>
        <end position="318"/>
    </location>
</feature>
<evidence type="ECO:0000256" key="3">
    <source>
        <dbReference type="RuleBase" id="RU362132"/>
    </source>
</evidence>
<dbReference type="Proteomes" id="UP001589608">
    <property type="component" value="Unassembled WGS sequence"/>
</dbReference>
<dbReference type="Gene3D" id="3.40.50.970">
    <property type="match status" value="2"/>
</dbReference>
<evidence type="ECO:0000259" key="7">
    <source>
        <dbReference type="Pfam" id="PF02776"/>
    </source>
</evidence>
<dbReference type="CDD" id="cd00568">
    <property type="entry name" value="TPP_enzymes"/>
    <property type="match status" value="1"/>
</dbReference>
<organism evidence="8 9">
    <name type="scientific">Dactylosporangium vinaceum</name>
    <dbReference type="NCBI Taxonomy" id="53362"/>
    <lineage>
        <taxon>Bacteria</taxon>
        <taxon>Bacillati</taxon>
        <taxon>Actinomycetota</taxon>
        <taxon>Actinomycetes</taxon>
        <taxon>Micromonosporales</taxon>
        <taxon>Micromonosporaceae</taxon>
        <taxon>Dactylosporangium</taxon>
    </lineage>
</organism>
<evidence type="ECO:0000256" key="2">
    <source>
        <dbReference type="ARBA" id="ARBA00023052"/>
    </source>
</evidence>
<keyword evidence="2 3" id="KW-0786">Thiamine pyrophosphate</keyword>
<dbReference type="PANTHER" id="PTHR18968:SF167">
    <property type="entry name" value="ACETOLACTATE SYNTHASE LARGE SUBUNIT ILVB2-RELATED"/>
    <property type="match status" value="1"/>
</dbReference>
<dbReference type="Pfam" id="PF02775">
    <property type="entry name" value="TPP_enzyme_C"/>
    <property type="match status" value="1"/>
</dbReference>
<dbReference type="EMBL" id="JBHMCA010000067">
    <property type="protein sequence ID" value="MFB9449655.1"/>
    <property type="molecule type" value="Genomic_DNA"/>
</dbReference>
<dbReference type="Pfam" id="PF02776">
    <property type="entry name" value="TPP_enzyme_N"/>
    <property type="match status" value="1"/>
</dbReference>
<reference evidence="8 9" key="1">
    <citation type="submission" date="2024-09" db="EMBL/GenBank/DDBJ databases">
        <authorList>
            <person name="Sun Q."/>
            <person name="Mori K."/>
        </authorList>
    </citation>
    <scope>NUCLEOTIDE SEQUENCE [LARGE SCALE GENOMIC DNA]</scope>
    <source>
        <strain evidence="8 9">JCM 3307</strain>
    </source>
</reference>
<dbReference type="InterPro" id="IPR012000">
    <property type="entry name" value="Thiamin_PyroP_enz_cen_dom"/>
</dbReference>
<feature type="compositionally biased region" description="Polar residues" evidence="4">
    <location>
        <begin position="538"/>
        <end position="547"/>
    </location>
</feature>
<dbReference type="Gene3D" id="3.40.50.1220">
    <property type="entry name" value="TPP-binding domain"/>
    <property type="match status" value="1"/>
</dbReference>
<evidence type="ECO:0000256" key="4">
    <source>
        <dbReference type="SAM" id="MobiDB-lite"/>
    </source>
</evidence>
<evidence type="ECO:0000256" key="1">
    <source>
        <dbReference type="ARBA" id="ARBA00007812"/>
    </source>
</evidence>
<dbReference type="Pfam" id="PF00205">
    <property type="entry name" value="TPP_enzyme_M"/>
    <property type="match status" value="1"/>
</dbReference>
<evidence type="ECO:0000313" key="9">
    <source>
        <dbReference type="Proteomes" id="UP001589608"/>
    </source>
</evidence>
<dbReference type="RefSeq" id="WP_223094792.1">
    <property type="nucleotide sequence ID" value="NZ_CP061913.1"/>
</dbReference>
<keyword evidence="9" id="KW-1185">Reference proteome</keyword>
<evidence type="ECO:0000259" key="5">
    <source>
        <dbReference type="Pfam" id="PF00205"/>
    </source>
</evidence>
<feature type="domain" description="Thiamine pyrophosphate enzyme TPP-binding" evidence="6">
    <location>
        <begin position="381"/>
        <end position="504"/>
    </location>
</feature>
<evidence type="ECO:0000313" key="8">
    <source>
        <dbReference type="EMBL" id="MFB9449655.1"/>
    </source>
</evidence>
<dbReference type="SUPFAM" id="SSF52518">
    <property type="entry name" value="Thiamin diphosphate-binding fold (THDP-binding)"/>
    <property type="match status" value="2"/>
</dbReference>
<evidence type="ECO:0000259" key="6">
    <source>
        <dbReference type="Pfam" id="PF02775"/>
    </source>
</evidence>
<accession>A0ABV5MLB8</accession>
<name>A0ABV5MLB8_9ACTN</name>
<protein>
    <submittedName>
        <fullName evidence="8">Thiamine pyrophosphate-binding protein</fullName>
    </submittedName>
</protein>
<dbReference type="InterPro" id="IPR045229">
    <property type="entry name" value="TPP_enz"/>
</dbReference>